<evidence type="ECO:0000313" key="3">
    <source>
        <dbReference type="Proteomes" id="UP001465976"/>
    </source>
</evidence>
<accession>A0ABR3ETA7</accession>
<feature type="compositionally biased region" description="Basic residues" evidence="1">
    <location>
        <begin position="127"/>
        <end position="142"/>
    </location>
</feature>
<organism evidence="2 3">
    <name type="scientific">Marasmius crinis-equi</name>
    <dbReference type="NCBI Taxonomy" id="585013"/>
    <lineage>
        <taxon>Eukaryota</taxon>
        <taxon>Fungi</taxon>
        <taxon>Dikarya</taxon>
        <taxon>Basidiomycota</taxon>
        <taxon>Agaricomycotina</taxon>
        <taxon>Agaricomycetes</taxon>
        <taxon>Agaricomycetidae</taxon>
        <taxon>Agaricales</taxon>
        <taxon>Marasmiineae</taxon>
        <taxon>Marasmiaceae</taxon>
        <taxon>Marasmius</taxon>
    </lineage>
</organism>
<evidence type="ECO:0000313" key="2">
    <source>
        <dbReference type="EMBL" id="KAL0566048.1"/>
    </source>
</evidence>
<evidence type="ECO:0000256" key="1">
    <source>
        <dbReference type="SAM" id="MobiDB-lite"/>
    </source>
</evidence>
<dbReference type="EMBL" id="JBAHYK010002027">
    <property type="protein sequence ID" value="KAL0566048.1"/>
    <property type="molecule type" value="Genomic_DNA"/>
</dbReference>
<reference evidence="2 3" key="1">
    <citation type="submission" date="2024-02" db="EMBL/GenBank/DDBJ databases">
        <title>A draft genome for the cacao thread blight pathogen Marasmius crinis-equi.</title>
        <authorList>
            <person name="Cohen S.P."/>
            <person name="Baruah I.K."/>
            <person name="Amoako-Attah I."/>
            <person name="Bukari Y."/>
            <person name="Meinhardt L.W."/>
            <person name="Bailey B.A."/>
        </authorList>
    </citation>
    <scope>NUCLEOTIDE SEQUENCE [LARGE SCALE GENOMIC DNA]</scope>
    <source>
        <strain evidence="2 3">GH-76</strain>
    </source>
</reference>
<dbReference type="Proteomes" id="UP001465976">
    <property type="component" value="Unassembled WGS sequence"/>
</dbReference>
<dbReference type="Gene3D" id="3.60.130.30">
    <property type="match status" value="1"/>
</dbReference>
<feature type="compositionally biased region" description="Basic and acidic residues" evidence="1">
    <location>
        <begin position="84"/>
        <end position="94"/>
    </location>
</feature>
<gene>
    <name evidence="2" type="ORF">V5O48_015966</name>
</gene>
<proteinExistence type="predicted"/>
<keyword evidence="3" id="KW-1185">Reference proteome</keyword>
<sequence>MKIHIPEKLRHLFGGRKASSFYSPYLIDNNVTLDALLFAAANRQDDPFGSPLSSAPSSRAPSPEPEDDEPDTVSTANPSPPKPTTDKGMKRAAQDDDDVDLGEQPENKGNEQIQKPPKKSPEERSKGSKARGHANRARKRHKTTAELCSNLDYLLDLAKKHGEQHYKRSAEQECDVDGAVLESRATSTGYVGNAKVELPQKRIYSKDELVDDGKNNFQYIKHRPECTQPISCPKSKKIMALIVPGPRNNPTWLPNCDAATEKIKECRPKCKFPDTDPSRRGGINGVGYGVSLGSGQPEPMLRNDQGVCRKRVMESIRDDPVFQRIAGFLSMTFLTWAPLLFLYYATTMSDLLEHYPHLSLPFPNAIWASFAINFGPQTVCLPHRDSKNLAYGWCAITALGKYNWRLGGHLVLWDRKMVIEFPPGTTIYIPSALVCHFNTAIAADEERYSFTLYSAGGLFRWVEHGFQFEYDYENTPEAAENAHLDKTRWERGRDLFSTVDELRTGLDNVRL</sequence>
<name>A0ABR3ETA7_9AGAR</name>
<feature type="compositionally biased region" description="Low complexity" evidence="1">
    <location>
        <begin position="50"/>
        <end position="61"/>
    </location>
</feature>
<protein>
    <submittedName>
        <fullName evidence="2">Uncharacterized protein</fullName>
    </submittedName>
</protein>
<feature type="region of interest" description="Disordered" evidence="1">
    <location>
        <begin position="44"/>
        <end position="143"/>
    </location>
</feature>
<comment type="caution">
    <text evidence="2">The sequence shown here is derived from an EMBL/GenBank/DDBJ whole genome shotgun (WGS) entry which is preliminary data.</text>
</comment>